<keyword evidence="3" id="KW-1185">Reference proteome</keyword>
<protein>
    <submittedName>
        <fullName evidence="2">GIY-YIG catalytic domain</fullName>
    </submittedName>
</protein>
<evidence type="ECO:0000313" key="2">
    <source>
        <dbReference type="EMBL" id="CUA87864.1"/>
    </source>
</evidence>
<proteinExistence type="predicted"/>
<evidence type="ECO:0000259" key="1">
    <source>
        <dbReference type="SMART" id="SM00465"/>
    </source>
</evidence>
<gene>
    <name evidence="2" type="ORF">Ga0061064_1967</name>
</gene>
<dbReference type="SUPFAM" id="SSF82771">
    <property type="entry name" value="GIY-YIG endonuclease"/>
    <property type="match status" value="1"/>
</dbReference>
<evidence type="ECO:0000313" key="3">
    <source>
        <dbReference type="Proteomes" id="UP000182598"/>
    </source>
</evidence>
<dbReference type="Gene3D" id="3.40.1440.10">
    <property type="entry name" value="GIY-YIG endonuclease"/>
    <property type="match status" value="1"/>
</dbReference>
<accession>A0A0K6HA62</accession>
<dbReference type="Proteomes" id="UP000182598">
    <property type="component" value="Unassembled WGS sequence"/>
</dbReference>
<name>A0A0K6HA62_9GAMM</name>
<organism evidence="2 3">
    <name type="scientific">Pseudidiomarina woesei</name>
    <dbReference type="NCBI Taxonomy" id="1381080"/>
    <lineage>
        <taxon>Bacteria</taxon>
        <taxon>Pseudomonadati</taxon>
        <taxon>Pseudomonadota</taxon>
        <taxon>Gammaproteobacteria</taxon>
        <taxon>Alteromonadales</taxon>
        <taxon>Idiomarinaceae</taxon>
        <taxon>Pseudidiomarina</taxon>
    </lineage>
</organism>
<dbReference type="RefSeq" id="WP_055439617.1">
    <property type="nucleotide sequence ID" value="NZ_CYHB01000007.1"/>
</dbReference>
<dbReference type="InterPro" id="IPR000305">
    <property type="entry name" value="GIY-YIG_endonuc"/>
</dbReference>
<dbReference type="SMART" id="SM00465">
    <property type="entry name" value="GIYc"/>
    <property type="match status" value="1"/>
</dbReference>
<feature type="domain" description="GIY-YIG" evidence="1">
    <location>
        <begin position="141"/>
        <end position="234"/>
    </location>
</feature>
<dbReference type="AlphaFoldDB" id="A0A0K6HA62"/>
<dbReference type="CDD" id="cd10443">
    <property type="entry name" value="GIY-YIG_HE_Tlr8p_PBC-V_like"/>
    <property type="match status" value="1"/>
</dbReference>
<sequence>MPTKPRQTIVYINSTKVVLSDYYEKAKIKEVPYQVFRDRVRSKRDQHVALDYQRLERAIRTPIGDYQKFSGSGRAISFTYDECLFPDQIGKTFPSIKSFMCEVGLEHHYPKVKAKRKTADLSLDELIEAVQNSSLAHQEKKGLLYRITHIESGMKYYGLTRQRLRRRWNQHCNLARKGSSLPLHYAIRENGAASFSVEVVKEDIPIKRLANLERQYIRREQTQWPNGLNACSGGQIGNLISEPVEFDGQTFSSQVEFGNYVENLTNGGVKSYVAISRLRAGQQILCKQRHHSPKPYAGKPLYRIWKAKFNKGLLCSRWQSFNRFSADIGAPDDYSSPYPDKLFCRIDNKTPFGPRNYRWITRAEKAAELSARTIEYNGKKFSSFVNLAKATGIAASTLIYWSNKYPLSYETNIRERIQSAAIQNQK</sequence>
<dbReference type="OrthoDB" id="6241099at2"/>
<dbReference type="InterPro" id="IPR035901">
    <property type="entry name" value="GIY-YIG_endonuc_sf"/>
</dbReference>
<dbReference type="EMBL" id="CYHB01000007">
    <property type="protein sequence ID" value="CUA87864.1"/>
    <property type="molecule type" value="Genomic_DNA"/>
</dbReference>
<reference evidence="3" key="1">
    <citation type="submission" date="2015-08" db="EMBL/GenBank/DDBJ databases">
        <authorList>
            <person name="Varghese N."/>
        </authorList>
    </citation>
    <scope>NUCLEOTIDE SEQUENCE [LARGE SCALE GENOMIC DNA]</scope>
    <source>
        <strain evidence="3">DSM 27808</strain>
    </source>
</reference>
<dbReference type="Pfam" id="PF01541">
    <property type="entry name" value="GIY-YIG"/>
    <property type="match status" value="1"/>
</dbReference>